<evidence type="ECO:0000256" key="8">
    <source>
        <dbReference type="HAMAP-Rule" id="MF_00835"/>
    </source>
</evidence>
<organism evidence="11 12">
    <name type="scientific">Metallibacterium scheffleri</name>
    <dbReference type="NCBI Taxonomy" id="993689"/>
    <lineage>
        <taxon>Bacteria</taxon>
        <taxon>Pseudomonadati</taxon>
        <taxon>Pseudomonadota</taxon>
        <taxon>Gammaproteobacteria</taxon>
        <taxon>Lysobacterales</taxon>
        <taxon>Rhodanobacteraceae</taxon>
        <taxon>Metallibacterium</taxon>
    </lineage>
</organism>
<dbReference type="AlphaFoldDB" id="A0A4S3KQ05"/>
<evidence type="ECO:0000256" key="4">
    <source>
        <dbReference type="ARBA" id="ARBA00022603"/>
    </source>
</evidence>
<dbReference type="InterPro" id="IPR013216">
    <property type="entry name" value="Methyltransf_11"/>
</dbReference>
<keyword evidence="7 8" id="KW-0093">Biotin biosynthesis</keyword>
<comment type="caution">
    <text evidence="11">The sequence shown here is derived from an EMBL/GenBank/DDBJ whole genome shotgun (WGS) entry which is preliminary data.</text>
</comment>
<dbReference type="Pfam" id="PF08241">
    <property type="entry name" value="Methyltransf_11"/>
    <property type="match status" value="1"/>
</dbReference>
<dbReference type="HAMAP" id="MF_00835">
    <property type="entry name" value="BioC"/>
    <property type="match status" value="1"/>
</dbReference>
<evidence type="ECO:0000256" key="5">
    <source>
        <dbReference type="ARBA" id="ARBA00022679"/>
    </source>
</evidence>
<feature type="region of interest" description="Disordered" evidence="9">
    <location>
        <begin position="295"/>
        <end position="326"/>
    </location>
</feature>
<dbReference type="GO" id="GO:0009102">
    <property type="term" value="P:biotin biosynthetic process"/>
    <property type="evidence" value="ECO:0007669"/>
    <property type="project" value="UniProtKB-UniRule"/>
</dbReference>
<dbReference type="SUPFAM" id="SSF53335">
    <property type="entry name" value="S-adenosyl-L-methionine-dependent methyltransferases"/>
    <property type="match status" value="1"/>
</dbReference>
<dbReference type="CDD" id="cd02440">
    <property type="entry name" value="AdoMet_MTases"/>
    <property type="match status" value="1"/>
</dbReference>
<dbReference type="InterPro" id="IPR011814">
    <property type="entry name" value="BioC"/>
</dbReference>
<evidence type="ECO:0000259" key="10">
    <source>
        <dbReference type="Pfam" id="PF08241"/>
    </source>
</evidence>
<accession>A0A4S3KQ05</accession>
<comment type="pathway">
    <text evidence="2 8">Cofactor biosynthesis; biotin biosynthesis.</text>
</comment>
<feature type="domain" description="Methyltransferase type 11" evidence="10">
    <location>
        <begin position="52"/>
        <end position="148"/>
    </location>
</feature>
<comment type="catalytic activity">
    <reaction evidence="1 8">
        <text>malonyl-[ACP] + S-adenosyl-L-methionine = malonyl-[ACP] methyl ester + S-adenosyl-L-homocysteine</text>
        <dbReference type="Rhea" id="RHEA:17105"/>
        <dbReference type="Rhea" id="RHEA-COMP:9623"/>
        <dbReference type="Rhea" id="RHEA-COMP:9954"/>
        <dbReference type="ChEBI" id="CHEBI:57856"/>
        <dbReference type="ChEBI" id="CHEBI:59789"/>
        <dbReference type="ChEBI" id="CHEBI:78449"/>
        <dbReference type="ChEBI" id="CHEBI:78845"/>
        <dbReference type="EC" id="2.1.1.197"/>
    </reaction>
</comment>
<sequence>MSERFDLDARQVRRAFARAASIYEQHDALQREVGARLREQLGLLDASPRRILDLGAGTGLGAAALARHYPGAHVVALDLALPMLRAARRHAGLRGRRYARVAGDALQLPFADGVFDLLYSNLCIQWLADPRPLFLELLRVLRPGGLLLLSSFGPDTLRELRAAWAAADGTHPHVSRFLDMHDLGDAALAAGLRDPVLGCEHLTLTYADVGSLLRELKGLGATNADAGRARGLTGKSRLARMQAAYPRQADGRIASSWEIVYLHGHAPREGEPRRTPQGQEATFSLAALRTLRQDNTGGMHPAASRHEVARDAAAWRRDLPPRAPAR</sequence>
<proteinExistence type="inferred from homology"/>
<dbReference type="RefSeq" id="WP_081126508.1">
    <property type="nucleotide sequence ID" value="NZ_LDOS01000001.1"/>
</dbReference>
<dbReference type="PANTHER" id="PTHR13090">
    <property type="entry name" value="ARGININE-HYDROXYLASE NDUFAF5, MITOCHONDRIAL"/>
    <property type="match status" value="1"/>
</dbReference>
<dbReference type="Proteomes" id="UP000307749">
    <property type="component" value="Unassembled WGS sequence"/>
</dbReference>
<keyword evidence="6 8" id="KW-0949">S-adenosyl-L-methionine</keyword>
<dbReference type="OrthoDB" id="9760689at2"/>
<evidence type="ECO:0000256" key="7">
    <source>
        <dbReference type="ARBA" id="ARBA00022756"/>
    </source>
</evidence>
<evidence type="ECO:0000313" key="11">
    <source>
        <dbReference type="EMBL" id="THD11092.1"/>
    </source>
</evidence>
<dbReference type="UniPathway" id="UPA00078"/>
<evidence type="ECO:0000256" key="2">
    <source>
        <dbReference type="ARBA" id="ARBA00004746"/>
    </source>
</evidence>
<evidence type="ECO:0000313" key="12">
    <source>
        <dbReference type="Proteomes" id="UP000307749"/>
    </source>
</evidence>
<dbReference type="InterPro" id="IPR050602">
    <property type="entry name" value="Malonyl-ACP_OMT"/>
</dbReference>
<dbReference type="PANTHER" id="PTHR13090:SF1">
    <property type="entry name" value="ARGININE-HYDROXYLASE NDUFAF5, MITOCHONDRIAL"/>
    <property type="match status" value="1"/>
</dbReference>
<dbReference type="EMBL" id="MWQO01000016">
    <property type="protein sequence ID" value="THD11092.1"/>
    <property type="molecule type" value="Genomic_DNA"/>
</dbReference>
<name>A0A4S3KQ05_9GAMM</name>
<keyword evidence="5 8" id="KW-0808">Transferase</keyword>
<gene>
    <name evidence="8" type="primary">bioC</name>
    <name evidence="11" type="ORF">B1806_05055</name>
</gene>
<dbReference type="EC" id="2.1.1.197" evidence="3 8"/>
<dbReference type="GO" id="GO:0008757">
    <property type="term" value="F:S-adenosylmethionine-dependent methyltransferase activity"/>
    <property type="evidence" value="ECO:0007669"/>
    <property type="project" value="InterPro"/>
</dbReference>
<dbReference type="InterPro" id="IPR029063">
    <property type="entry name" value="SAM-dependent_MTases_sf"/>
</dbReference>
<keyword evidence="4 8" id="KW-0489">Methyltransferase</keyword>
<feature type="compositionally biased region" description="Basic and acidic residues" evidence="9">
    <location>
        <begin position="304"/>
        <end position="320"/>
    </location>
</feature>
<evidence type="ECO:0000256" key="9">
    <source>
        <dbReference type="SAM" id="MobiDB-lite"/>
    </source>
</evidence>
<evidence type="ECO:0000256" key="1">
    <source>
        <dbReference type="ARBA" id="ARBA00000852"/>
    </source>
</evidence>
<protein>
    <recommendedName>
        <fullName evidence="3 8">Malonyl-[acyl-carrier protein] O-methyltransferase</fullName>
        <shortName evidence="8">Malonyl-ACP O-methyltransferase</shortName>
        <ecNumber evidence="3 8">2.1.1.197</ecNumber>
    </recommendedName>
    <alternativeName>
        <fullName evidence="8">Biotin synthesis protein BioC</fullName>
    </alternativeName>
</protein>
<dbReference type="NCBIfam" id="TIGR02072">
    <property type="entry name" value="BioC"/>
    <property type="match status" value="1"/>
</dbReference>
<evidence type="ECO:0000256" key="6">
    <source>
        <dbReference type="ARBA" id="ARBA00022691"/>
    </source>
</evidence>
<evidence type="ECO:0000256" key="3">
    <source>
        <dbReference type="ARBA" id="ARBA00012327"/>
    </source>
</evidence>
<dbReference type="GO" id="GO:0010340">
    <property type="term" value="F:carboxyl-O-methyltransferase activity"/>
    <property type="evidence" value="ECO:0007669"/>
    <property type="project" value="UniProtKB-UniRule"/>
</dbReference>
<comment type="function">
    <text evidence="8">Converts the free carboxyl group of a malonyl-thioester to its methyl ester by transfer of a methyl group from S-adenosyl-L-methionine (SAM). It allows to synthesize pimeloyl-ACP via the fatty acid synthetic pathway.</text>
</comment>
<dbReference type="STRING" id="993689.GCA_002077135_01188"/>
<comment type="similarity">
    <text evidence="8">Belongs to the methyltransferase superfamily.</text>
</comment>
<keyword evidence="12" id="KW-1185">Reference proteome</keyword>
<reference evidence="11 12" key="1">
    <citation type="submission" date="2017-02" db="EMBL/GenBank/DDBJ databases">
        <title>Whole genome sequencing of Metallibacterium scheffleri DSM 24874 (T).</title>
        <authorList>
            <person name="Kumar S."/>
            <person name="Patil P."/>
            <person name="Patil P.B."/>
        </authorList>
    </citation>
    <scope>NUCLEOTIDE SEQUENCE [LARGE SCALE GENOMIC DNA]</scope>
    <source>
        <strain evidence="11 12">DSM 24874</strain>
    </source>
</reference>
<dbReference type="GO" id="GO:0032259">
    <property type="term" value="P:methylation"/>
    <property type="evidence" value="ECO:0007669"/>
    <property type="project" value="UniProtKB-KW"/>
</dbReference>
<dbReference type="Gene3D" id="3.40.50.150">
    <property type="entry name" value="Vaccinia Virus protein VP39"/>
    <property type="match status" value="1"/>
</dbReference>
<dbReference type="GO" id="GO:0102130">
    <property type="term" value="F:malonyl-CoA methyltransferase activity"/>
    <property type="evidence" value="ECO:0007669"/>
    <property type="project" value="UniProtKB-EC"/>
</dbReference>